<comment type="caution">
    <text evidence="1">The sequence shown here is derived from an EMBL/GenBank/DDBJ whole genome shotgun (WGS) entry which is preliminary data.</text>
</comment>
<protein>
    <submittedName>
        <fullName evidence="1">Uncharacterized protein</fullName>
    </submittedName>
</protein>
<accession>A0AAP0DT34</accession>
<dbReference type="AlphaFoldDB" id="A0AAP0DT34"/>
<reference evidence="1 2" key="1">
    <citation type="submission" date="2024-04" db="EMBL/GenBank/DDBJ databases">
        <title>The reference genome of an endangered Asteraceae, Deinandra increscens subsp. villosa, native to the Central Coast of California.</title>
        <authorList>
            <person name="Guilliams M."/>
            <person name="Hasenstab-Lehman K."/>
            <person name="Meyer R."/>
            <person name="Mcevoy S."/>
        </authorList>
    </citation>
    <scope>NUCLEOTIDE SEQUENCE [LARGE SCALE GENOMIC DNA]</scope>
    <source>
        <tissue evidence="1">Leaf</tissue>
    </source>
</reference>
<keyword evidence="2" id="KW-1185">Reference proteome</keyword>
<sequence>MLFYMGTVSFYVVPDVIKVRRVPGSVYRSPVLYAKLRHEMDHDNSSSDAVSGYRSFCPNFVWILMLRRPPRYPSSMVVNGYRH</sequence>
<gene>
    <name evidence="1" type="ORF">SSX86_002843</name>
</gene>
<evidence type="ECO:0000313" key="2">
    <source>
        <dbReference type="Proteomes" id="UP001408789"/>
    </source>
</evidence>
<dbReference type="EMBL" id="JBCNJP010000006">
    <property type="protein sequence ID" value="KAK9078785.1"/>
    <property type="molecule type" value="Genomic_DNA"/>
</dbReference>
<evidence type="ECO:0000313" key="1">
    <source>
        <dbReference type="EMBL" id="KAK9078785.1"/>
    </source>
</evidence>
<proteinExistence type="predicted"/>
<dbReference type="Proteomes" id="UP001408789">
    <property type="component" value="Unassembled WGS sequence"/>
</dbReference>
<name>A0AAP0DT34_9ASTR</name>
<organism evidence="1 2">
    <name type="scientific">Deinandra increscens subsp. villosa</name>
    <dbReference type="NCBI Taxonomy" id="3103831"/>
    <lineage>
        <taxon>Eukaryota</taxon>
        <taxon>Viridiplantae</taxon>
        <taxon>Streptophyta</taxon>
        <taxon>Embryophyta</taxon>
        <taxon>Tracheophyta</taxon>
        <taxon>Spermatophyta</taxon>
        <taxon>Magnoliopsida</taxon>
        <taxon>eudicotyledons</taxon>
        <taxon>Gunneridae</taxon>
        <taxon>Pentapetalae</taxon>
        <taxon>asterids</taxon>
        <taxon>campanulids</taxon>
        <taxon>Asterales</taxon>
        <taxon>Asteraceae</taxon>
        <taxon>Asteroideae</taxon>
        <taxon>Heliantheae alliance</taxon>
        <taxon>Madieae</taxon>
        <taxon>Madiinae</taxon>
        <taxon>Deinandra</taxon>
    </lineage>
</organism>